<name>A0A6A4V5L7_AMPAM</name>
<dbReference type="GO" id="GO:0042277">
    <property type="term" value="F:peptide binding"/>
    <property type="evidence" value="ECO:0007669"/>
    <property type="project" value="TreeGrafter"/>
</dbReference>
<dbReference type="PANTHER" id="PTHR24241">
    <property type="entry name" value="NEUROPEPTIDE RECEPTOR-RELATED G-PROTEIN COUPLED RECEPTOR"/>
    <property type="match status" value="1"/>
</dbReference>
<feature type="transmembrane region" description="Helical" evidence="5">
    <location>
        <begin position="290"/>
        <end position="313"/>
    </location>
</feature>
<keyword evidence="2" id="KW-1003">Cell membrane</keyword>
<comment type="subcellular location">
    <subcellularLocation>
        <location evidence="1">Cell membrane</location>
        <topology evidence="1">Multi-pass membrane protein</topology>
    </subcellularLocation>
</comment>
<feature type="transmembrane region" description="Helical" evidence="5">
    <location>
        <begin position="89"/>
        <end position="108"/>
    </location>
</feature>
<dbReference type="GO" id="GO:0032870">
    <property type="term" value="P:cellular response to hormone stimulus"/>
    <property type="evidence" value="ECO:0007669"/>
    <property type="project" value="TreeGrafter"/>
</dbReference>
<feature type="transmembrane region" description="Helical" evidence="5">
    <location>
        <begin position="55"/>
        <end position="82"/>
    </location>
</feature>
<evidence type="ECO:0000256" key="4">
    <source>
        <dbReference type="SAM" id="MobiDB-lite"/>
    </source>
</evidence>
<keyword evidence="5" id="KW-0472">Membrane</keyword>
<keyword evidence="3" id="KW-0675">Receptor</keyword>
<feature type="region of interest" description="Disordered" evidence="4">
    <location>
        <begin position="166"/>
        <end position="187"/>
    </location>
</feature>
<dbReference type="GO" id="GO:0004930">
    <property type="term" value="F:G protein-coupled receptor activity"/>
    <property type="evidence" value="ECO:0007669"/>
    <property type="project" value="TreeGrafter"/>
</dbReference>
<dbReference type="Gene3D" id="1.20.1070.10">
    <property type="entry name" value="Rhodopsin 7-helix transmembrane proteins"/>
    <property type="match status" value="1"/>
</dbReference>
<sequence length="331" mass="35927">MASSAGLDDGLSNQCLLRTPQLRCQRLAVSTAAGANTSRLVCAASDGQERATDMYAALVALSVLIVPVAALLNLAVVVTVYMNRRLHTVINVLVTVLCMNNVMWTGLFKNPVSWVSAAVVAVEYISGLLVIAVCYLRILIKIVQSKRRLRRRRDAALARTQQRVPISVSGHHSQPESSDERSGAGQQRAVTKLENVMRMIRHYNAAKSVVPLPADPCSSRSGTNLGRGSGVPPAERPEPHAQPAARVDIVATVSMTAFIMIFFVVISPLWTMSLVNDSSECVILPNMRIFLYIILIVTGGSAAIVSPFVLVLFSGDFRRALRDTFGKLMSR</sequence>
<dbReference type="GO" id="GO:0005886">
    <property type="term" value="C:plasma membrane"/>
    <property type="evidence" value="ECO:0007669"/>
    <property type="project" value="UniProtKB-SubCell"/>
</dbReference>
<dbReference type="PANTHER" id="PTHR24241:SF76">
    <property type="entry name" value="NEUROPEPTIDE SIFAMIDE RECEPTOR"/>
    <property type="match status" value="1"/>
</dbReference>
<comment type="caution">
    <text evidence="6">The sequence shown here is derived from an EMBL/GenBank/DDBJ whole genome shotgun (WGS) entry which is preliminary data.</text>
</comment>
<evidence type="ECO:0000256" key="1">
    <source>
        <dbReference type="ARBA" id="ARBA00004651"/>
    </source>
</evidence>
<dbReference type="Proteomes" id="UP000440578">
    <property type="component" value="Unassembled WGS sequence"/>
</dbReference>
<evidence type="ECO:0000256" key="3">
    <source>
        <dbReference type="ARBA" id="ARBA00023170"/>
    </source>
</evidence>
<evidence type="ECO:0000313" key="6">
    <source>
        <dbReference type="EMBL" id="KAF0288985.1"/>
    </source>
</evidence>
<proteinExistence type="predicted"/>
<dbReference type="EMBL" id="VIIS01002068">
    <property type="protein sequence ID" value="KAF0288985.1"/>
    <property type="molecule type" value="Genomic_DNA"/>
</dbReference>
<feature type="transmembrane region" description="Helical" evidence="5">
    <location>
        <begin position="114"/>
        <end position="140"/>
    </location>
</feature>
<dbReference type="AlphaFoldDB" id="A0A6A4V5L7"/>
<evidence type="ECO:0000313" key="7">
    <source>
        <dbReference type="Proteomes" id="UP000440578"/>
    </source>
</evidence>
<gene>
    <name evidence="6" type="ORF">FJT64_012665</name>
</gene>
<feature type="compositionally biased region" description="Polar residues" evidence="4">
    <location>
        <begin position="166"/>
        <end position="176"/>
    </location>
</feature>
<evidence type="ECO:0000256" key="5">
    <source>
        <dbReference type="SAM" id="Phobius"/>
    </source>
</evidence>
<organism evidence="6 7">
    <name type="scientific">Amphibalanus amphitrite</name>
    <name type="common">Striped barnacle</name>
    <name type="synonym">Balanus amphitrite</name>
    <dbReference type="NCBI Taxonomy" id="1232801"/>
    <lineage>
        <taxon>Eukaryota</taxon>
        <taxon>Metazoa</taxon>
        <taxon>Ecdysozoa</taxon>
        <taxon>Arthropoda</taxon>
        <taxon>Crustacea</taxon>
        <taxon>Multicrustacea</taxon>
        <taxon>Cirripedia</taxon>
        <taxon>Thoracica</taxon>
        <taxon>Thoracicalcarea</taxon>
        <taxon>Balanomorpha</taxon>
        <taxon>Balanoidea</taxon>
        <taxon>Balanidae</taxon>
        <taxon>Amphibalaninae</taxon>
        <taxon>Amphibalanus</taxon>
    </lineage>
</organism>
<dbReference type="OrthoDB" id="1915767at2759"/>
<dbReference type="SUPFAM" id="SSF81321">
    <property type="entry name" value="Family A G protein-coupled receptor-like"/>
    <property type="match status" value="1"/>
</dbReference>
<evidence type="ECO:0008006" key="8">
    <source>
        <dbReference type="Google" id="ProtNLM"/>
    </source>
</evidence>
<keyword evidence="7" id="KW-1185">Reference proteome</keyword>
<accession>A0A6A4V5L7</accession>
<protein>
    <recommendedName>
        <fullName evidence="8">G-protein coupled receptors family 1 profile domain-containing protein</fullName>
    </recommendedName>
</protein>
<keyword evidence="5" id="KW-1133">Transmembrane helix</keyword>
<evidence type="ECO:0000256" key="2">
    <source>
        <dbReference type="ARBA" id="ARBA00022475"/>
    </source>
</evidence>
<feature type="transmembrane region" description="Helical" evidence="5">
    <location>
        <begin position="249"/>
        <end position="270"/>
    </location>
</feature>
<keyword evidence="5" id="KW-0812">Transmembrane</keyword>
<reference evidence="6 7" key="1">
    <citation type="submission" date="2019-07" db="EMBL/GenBank/DDBJ databases">
        <title>Draft genome assembly of a fouling barnacle, Amphibalanus amphitrite (Darwin, 1854): The first reference genome for Thecostraca.</title>
        <authorList>
            <person name="Kim W."/>
        </authorList>
    </citation>
    <scope>NUCLEOTIDE SEQUENCE [LARGE SCALE GENOMIC DNA]</scope>
    <source>
        <strain evidence="6">SNU_AA5</strain>
        <tissue evidence="6">Soma without cirri and trophi</tissue>
    </source>
</reference>
<feature type="region of interest" description="Disordered" evidence="4">
    <location>
        <begin position="214"/>
        <end position="241"/>
    </location>
</feature>